<dbReference type="GO" id="GO:0051015">
    <property type="term" value="F:actin filament binding"/>
    <property type="evidence" value="ECO:0007669"/>
    <property type="project" value="TreeGrafter"/>
</dbReference>
<dbReference type="Pfam" id="PF05482">
    <property type="entry name" value="Serendipity_A"/>
    <property type="match status" value="1"/>
</dbReference>
<dbReference type="GO" id="GO:0008013">
    <property type="term" value="F:beta-catenin binding"/>
    <property type="evidence" value="ECO:0007669"/>
    <property type="project" value="TreeGrafter"/>
</dbReference>
<name>A0A7F5R1I8_AGRPL</name>
<evidence type="ECO:0000256" key="2">
    <source>
        <dbReference type="ARBA" id="ARBA00022490"/>
    </source>
</evidence>
<comment type="subcellular location">
    <subcellularLocation>
        <location evidence="1">Cytoplasm</location>
    </subcellularLocation>
</comment>
<gene>
    <name evidence="4" type="primary">LOC108734300</name>
</gene>
<accession>A0A7F5R1I8</accession>
<dbReference type="GO" id="GO:0005912">
    <property type="term" value="C:adherens junction"/>
    <property type="evidence" value="ECO:0007669"/>
    <property type="project" value="TreeGrafter"/>
</dbReference>
<keyword evidence="3" id="KW-1185">Reference proteome</keyword>
<dbReference type="PANTHER" id="PTHR18914:SF33">
    <property type="entry name" value="RE47911P-RELATED"/>
    <property type="match status" value="1"/>
</dbReference>
<organism evidence="3 4">
    <name type="scientific">Agrilus planipennis</name>
    <name type="common">Emerald ash borer</name>
    <name type="synonym">Agrilus marcopoli</name>
    <dbReference type="NCBI Taxonomy" id="224129"/>
    <lineage>
        <taxon>Eukaryota</taxon>
        <taxon>Metazoa</taxon>
        <taxon>Ecdysozoa</taxon>
        <taxon>Arthropoda</taxon>
        <taxon>Hexapoda</taxon>
        <taxon>Insecta</taxon>
        <taxon>Pterygota</taxon>
        <taxon>Neoptera</taxon>
        <taxon>Endopterygota</taxon>
        <taxon>Coleoptera</taxon>
        <taxon>Polyphaga</taxon>
        <taxon>Elateriformia</taxon>
        <taxon>Buprestoidea</taxon>
        <taxon>Buprestidae</taxon>
        <taxon>Agrilinae</taxon>
        <taxon>Agrilus</taxon>
    </lineage>
</organism>
<evidence type="ECO:0000256" key="1">
    <source>
        <dbReference type="ARBA" id="ARBA00004496"/>
    </source>
</evidence>
<proteinExistence type="predicted"/>
<dbReference type="GO" id="GO:0016477">
    <property type="term" value="P:cell migration"/>
    <property type="evidence" value="ECO:0007669"/>
    <property type="project" value="TreeGrafter"/>
</dbReference>
<dbReference type="Proteomes" id="UP000192223">
    <property type="component" value="Unplaced"/>
</dbReference>
<dbReference type="FunCoup" id="A0A7F5R1I8">
    <property type="interactions" value="37"/>
</dbReference>
<dbReference type="AlphaFoldDB" id="A0A7F5R1I8"/>
<sequence>MNVSSINNILSEIQECVKKENLSLKCTKEWMKEICNLEKDLIICFERYLRENIPDKEIKTCILLYLIQQHSILSLYVNIFREETKEGLILEDARNCCKECFQYCLLKLKDIMQGKSICEDSSGSFIKWMDLCLNKLSQLDISSENVKEMFQKCYKIVEEVLCHAMSLAQIAIDEDSRIIKGSSKAVLDVLGALKVEIDKNPKSIPVCNLLIDSCSDELCILERKVNTAVLRLCLKLFSDLSGPLDILERYCLNSCNKLGDNINLLVENFDLHVDRIIQVGLFAIGCSSYSQYVIRLKANLASLEALEISLVPSFLLLLKQPSLQNVKCATLLKQYWISNVKSLKQLIYNIIEPSAFCQVVYREVHNYILSLDEVVNEKQQPLQNISIQPIILQTKVLGEMIKVSLDHADIKPNLFVKYERFKAVLRETDAATEQLLGASVDSNTIENSKRVLKRCKVLLHLIKQIWYCYIHDEEKEDENGAKDMHEYDCVKQLQQKVTENNDLMLTQIIDKGKQLLNERSVMYRTPLKTENKNKCLAVYSSKVSTKRKTPRSCLPFRNDILNNEESFVNDTFTHLKSKAVKHLSSS</sequence>
<reference evidence="4" key="1">
    <citation type="submission" date="2025-08" db="UniProtKB">
        <authorList>
            <consortium name="RefSeq"/>
        </authorList>
    </citation>
    <scope>IDENTIFICATION</scope>
    <source>
        <tissue evidence="4">Entire body</tissue>
    </source>
</reference>
<evidence type="ECO:0000313" key="4">
    <source>
        <dbReference type="RefSeq" id="XP_025828922.1"/>
    </source>
</evidence>
<evidence type="ECO:0000313" key="3">
    <source>
        <dbReference type="Proteomes" id="UP000192223"/>
    </source>
</evidence>
<dbReference type="PANTHER" id="PTHR18914">
    <property type="entry name" value="ALPHA CATENIN"/>
    <property type="match status" value="1"/>
</dbReference>
<dbReference type="RefSeq" id="XP_025828922.1">
    <property type="nucleotide sequence ID" value="XM_025973137.1"/>
</dbReference>
<dbReference type="GeneID" id="108734300"/>
<dbReference type="GO" id="GO:0016342">
    <property type="term" value="C:catenin complex"/>
    <property type="evidence" value="ECO:0007669"/>
    <property type="project" value="TreeGrafter"/>
</dbReference>
<dbReference type="InParanoid" id="A0A7F5R1I8"/>
<dbReference type="Gene3D" id="1.20.120.810">
    <property type="entry name" value="Vinculin, Vh2 four-helix bundle"/>
    <property type="match status" value="1"/>
</dbReference>
<dbReference type="OrthoDB" id="6342160at2759"/>
<dbReference type="GO" id="GO:0007349">
    <property type="term" value="P:cellularization"/>
    <property type="evidence" value="ECO:0007669"/>
    <property type="project" value="InterPro"/>
</dbReference>
<dbReference type="InterPro" id="IPR008837">
    <property type="entry name" value="Serendipity_A"/>
</dbReference>
<protein>
    <submittedName>
        <fullName evidence="4">Serendipity locus protein alpha</fullName>
    </submittedName>
</protein>
<dbReference type="GO" id="GO:0005737">
    <property type="term" value="C:cytoplasm"/>
    <property type="evidence" value="ECO:0007669"/>
    <property type="project" value="UniProtKB-SubCell"/>
</dbReference>
<dbReference type="KEGG" id="apln:108734300"/>
<keyword evidence="2" id="KW-0963">Cytoplasm</keyword>
<dbReference type="GO" id="GO:0098609">
    <property type="term" value="P:cell-cell adhesion"/>
    <property type="evidence" value="ECO:0007669"/>
    <property type="project" value="TreeGrafter"/>
</dbReference>